<gene>
    <name evidence="2" type="ORF">MTR67_043656</name>
</gene>
<keyword evidence="3" id="KW-1185">Reference proteome</keyword>
<evidence type="ECO:0000313" key="3">
    <source>
        <dbReference type="Proteomes" id="UP001234989"/>
    </source>
</evidence>
<name>A0AAF0URU1_SOLVR</name>
<evidence type="ECO:0000313" key="2">
    <source>
        <dbReference type="EMBL" id="WMV50271.1"/>
    </source>
</evidence>
<sequence>MPLSWVKTIIESVQISIKLNMWCIEGQFPIYFDGKVLNEPQKLIEDDTTLPAPCMSTPVVVPQLGAYRARNVDQADNATIPATTAKTRDPPSTASSHGASSSRATTPSGSALKLVARVKKLETQMATLLLYIRPWM</sequence>
<reference evidence="2" key="1">
    <citation type="submission" date="2023-08" db="EMBL/GenBank/DDBJ databases">
        <title>A de novo genome assembly of Solanum verrucosum Schlechtendal, a Mexican diploid species geographically isolated from the other diploid A-genome species in potato relatives.</title>
        <authorList>
            <person name="Hosaka K."/>
        </authorList>
    </citation>
    <scope>NUCLEOTIDE SEQUENCE</scope>
    <source>
        <tissue evidence="2">Young leaves</tissue>
    </source>
</reference>
<accession>A0AAF0URU1</accession>
<feature type="compositionally biased region" description="Low complexity" evidence="1">
    <location>
        <begin position="92"/>
        <end position="106"/>
    </location>
</feature>
<dbReference type="AlphaFoldDB" id="A0AAF0URU1"/>
<dbReference type="EMBL" id="CP133621">
    <property type="protein sequence ID" value="WMV50271.1"/>
    <property type="molecule type" value="Genomic_DNA"/>
</dbReference>
<feature type="region of interest" description="Disordered" evidence="1">
    <location>
        <begin position="75"/>
        <end position="107"/>
    </location>
</feature>
<dbReference type="Proteomes" id="UP001234989">
    <property type="component" value="Chromosome 10"/>
</dbReference>
<feature type="compositionally biased region" description="Polar residues" evidence="1">
    <location>
        <begin position="75"/>
        <end position="85"/>
    </location>
</feature>
<organism evidence="2 3">
    <name type="scientific">Solanum verrucosum</name>
    <dbReference type="NCBI Taxonomy" id="315347"/>
    <lineage>
        <taxon>Eukaryota</taxon>
        <taxon>Viridiplantae</taxon>
        <taxon>Streptophyta</taxon>
        <taxon>Embryophyta</taxon>
        <taxon>Tracheophyta</taxon>
        <taxon>Spermatophyta</taxon>
        <taxon>Magnoliopsida</taxon>
        <taxon>eudicotyledons</taxon>
        <taxon>Gunneridae</taxon>
        <taxon>Pentapetalae</taxon>
        <taxon>asterids</taxon>
        <taxon>lamiids</taxon>
        <taxon>Solanales</taxon>
        <taxon>Solanaceae</taxon>
        <taxon>Solanoideae</taxon>
        <taxon>Solaneae</taxon>
        <taxon>Solanum</taxon>
    </lineage>
</organism>
<protein>
    <submittedName>
        <fullName evidence="2">Uncharacterized protein</fullName>
    </submittedName>
</protein>
<evidence type="ECO:0000256" key="1">
    <source>
        <dbReference type="SAM" id="MobiDB-lite"/>
    </source>
</evidence>
<proteinExistence type="predicted"/>